<name>A0A481Z836_9VIRU</name>
<dbReference type="EMBL" id="MK500565">
    <property type="protein sequence ID" value="QBK91776.1"/>
    <property type="molecule type" value="Genomic_DNA"/>
</dbReference>
<accession>A0A481Z836</accession>
<gene>
    <name evidence="1" type="ORF">LCPAC304_01140</name>
</gene>
<proteinExistence type="predicted"/>
<evidence type="ECO:0000313" key="1">
    <source>
        <dbReference type="EMBL" id="QBK91776.1"/>
    </source>
</evidence>
<protein>
    <submittedName>
        <fullName evidence="1">Uncharacterized protein</fullName>
    </submittedName>
</protein>
<sequence length="114" mass="13454">MGYIDLDNVKMKIYMLFFSINFGEIKRLKKIPNAPGRLIRNNMDGRIQSTADCRNRRGRVHLRRVPGCKDEGAGVINGKSFHMIRMEPIDFDLASREWRRNKMPIRAVWVSWQF</sequence>
<reference evidence="1" key="1">
    <citation type="journal article" date="2019" name="MBio">
        <title>Virus Genomes from Deep Sea Sediments Expand the Ocean Megavirome and Support Independent Origins of Viral Gigantism.</title>
        <authorList>
            <person name="Backstrom D."/>
            <person name="Yutin N."/>
            <person name="Jorgensen S.L."/>
            <person name="Dharamshi J."/>
            <person name="Homa F."/>
            <person name="Zaremba-Niedwiedzka K."/>
            <person name="Spang A."/>
            <person name="Wolf Y.I."/>
            <person name="Koonin E.V."/>
            <person name="Ettema T.J."/>
        </authorList>
    </citation>
    <scope>NUCLEOTIDE SEQUENCE</scope>
</reference>
<organism evidence="1">
    <name type="scientific">Pithovirus LCPAC304</name>
    <dbReference type="NCBI Taxonomy" id="2506594"/>
    <lineage>
        <taxon>Viruses</taxon>
        <taxon>Pithoviruses</taxon>
    </lineage>
</organism>